<keyword evidence="1" id="KW-0812">Transmembrane</keyword>
<keyword evidence="1" id="KW-1133">Transmembrane helix</keyword>
<dbReference type="EMBL" id="KK365135">
    <property type="protein sequence ID" value="KCZ81915.1"/>
    <property type="molecule type" value="Genomic_DNA"/>
</dbReference>
<dbReference type="Proteomes" id="UP000030655">
    <property type="component" value="Unassembled WGS sequence"/>
</dbReference>
<evidence type="ECO:0008006" key="4">
    <source>
        <dbReference type="Google" id="ProtNLM"/>
    </source>
</evidence>
<name>A0A059F3Y6_9MICR</name>
<proteinExistence type="predicted"/>
<dbReference type="HOGENOM" id="CLU_2096295_0_0_1"/>
<feature type="transmembrane region" description="Helical" evidence="1">
    <location>
        <begin position="16"/>
        <end position="39"/>
    </location>
</feature>
<organism evidence="2 3">
    <name type="scientific">Anncaliia algerae PRA339</name>
    <dbReference type="NCBI Taxonomy" id="1288291"/>
    <lineage>
        <taxon>Eukaryota</taxon>
        <taxon>Fungi</taxon>
        <taxon>Fungi incertae sedis</taxon>
        <taxon>Microsporidia</taxon>
        <taxon>Tubulinosematoidea</taxon>
        <taxon>Tubulinosematidae</taxon>
        <taxon>Anncaliia</taxon>
    </lineage>
</organism>
<evidence type="ECO:0000256" key="1">
    <source>
        <dbReference type="SAM" id="Phobius"/>
    </source>
</evidence>
<reference evidence="2 3" key="2">
    <citation type="submission" date="2014-03" db="EMBL/GenBank/DDBJ databases">
        <title>The Genome Sequence of Anncaliia algerae insect isolate PRA339.</title>
        <authorList>
            <consortium name="The Broad Institute Genome Sequencing Platform"/>
            <consortium name="The Broad Institute Genome Sequencing Center for Infectious Disease"/>
            <person name="Cuomo C."/>
            <person name="Becnel J."/>
            <person name="Sanscrainte N."/>
            <person name="Walker B."/>
            <person name="Young S.K."/>
            <person name="Zeng Q."/>
            <person name="Gargeya S."/>
            <person name="Fitzgerald M."/>
            <person name="Haas B."/>
            <person name="Abouelleil A."/>
            <person name="Alvarado L."/>
            <person name="Arachchi H.M."/>
            <person name="Berlin A.M."/>
            <person name="Chapman S.B."/>
            <person name="Dewar J."/>
            <person name="Goldberg J."/>
            <person name="Griggs A."/>
            <person name="Gujja S."/>
            <person name="Hansen M."/>
            <person name="Howarth C."/>
            <person name="Imamovic A."/>
            <person name="Larimer J."/>
            <person name="McCowan C."/>
            <person name="Murphy C."/>
            <person name="Neiman D."/>
            <person name="Pearson M."/>
            <person name="Priest M."/>
            <person name="Roberts A."/>
            <person name="Saif S."/>
            <person name="Shea T."/>
            <person name="Sisk P."/>
            <person name="Sykes S."/>
            <person name="Wortman J."/>
            <person name="Nusbaum C."/>
            <person name="Birren B."/>
        </authorList>
    </citation>
    <scope>NUCLEOTIDE SEQUENCE [LARGE SCALE GENOMIC DNA]</scope>
    <source>
        <strain evidence="2 3">PRA339</strain>
    </source>
</reference>
<gene>
    <name evidence="2" type="ORF">H312_00676</name>
</gene>
<dbReference type="VEuPathDB" id="MicrosporidiaDB:H312_00676"/>
<dbReference type="AlphaFoldDB" id="A0A059F3Y6"/>
<evidence type="ECO:0000313" key="3">
    <source>
        <dbReference type="Proteomes" id="UP000030655"/>
    </source>
</evidence>
<accession>A0A059F3Y6</accession>
<evidence type="ECO:0000313" key="2">
    <source>
        <dbReference type="EMBL" id="KCZ81915.1"/>
    </source>
</evidence>
<protein>
    <recommendedName>
        <fullName evidence="4">Transmembrane protein</fullName>
    </recommendedName>
</protein>
<feature type="transmembrane region" description="Helical" evidence="1">
    <location>
        <begin position="51"/>
        <end position="73"/>
    </location>
</feature>
<sequence length="116" mass="13824">MLQNLININKLQYPKVFLRFFCSYQLNLIVLIASFKYFAGSKVFTCLVENVTISCIFALIFKNDISVISIVGLEWKNAYYRLIAMYRRNQYQSKNFYFKLINITYSNIEIKLLKIF</sequence>
<reference evidence="3" key="1">
    <citation type="submission" date="2013-02" db="EMBL/GenBank/DDBJ databases">
        <authorList>
            <consortium name="The Broad Institute Genome Sequencing Platform"/>
            <person name="Cuomo C."/>
            <person name="Becnel J."/>
            <person name="Sanscrainte N."/>
            <person name="Walker B."/>
            <person name="Young S.K."/>
            <person name="Zeng Q."/>
            <person name="Gargeya S."/>
            <person name="Fitzgerald M."/>
            <person name="Haas B."/>
            <person name="Abouelleil A."/>
            <person name="Alvarado L."/>
            <person name="Arachchi H.M."/>
            <person name="Berlin A.M."/>
            <person name="Chapman S.B."/>
            <person name="Dewar J."/>
            <person name="Goldberg J."/>
            <person name="Griggs A."/>
            <person name="Gujja S."/>
            <person name="Hansen M."/>
            <person name="Howarth C."/>
            <person name="Imamovic A."/>
            <person name="Larimer J."/>
            <person name="McCowan C."/>
            <person name="Murphy C."/>
            <person name="Neiman D."/>
            <person name="Pearson M."/>
            <person name="Priest M."/>
            <person name="Roberts A."/>
            <person name="Saif S."/>
            <person name="Shea T."/>
            <person name="Sisk P."/>
            <person name="Sykes S."/>
            <person name="Wortman J."/>
            <person name="Nusbaum C."/>
            <person name="Birren B."/>
        </authorList>
    </citation>
    <scope>NUCLEOTIDE SEQUENCE [LARGE SCALE GENOMIC DNA]</scope>
    <source>
        <strain evidence="3">PRA339</strain>
    </source>
</reference>
<keyword evidence="3" id="KW-1185">Reference proteome</keyword>
<keyword evidence="1" id="KW-0472">Membrane</keyword>